<comment type="caution">
    <text evidence="2">The sequence shown here is derived from an EMBL/GenBank/DDBJ whole genome shotgun (WGS) entry which is preliminary data.</text>
</comment>
<dbReference type="Pfam" id="PF20125">
    <property type="entry name" value="DUF6515"/>
    <property type="match status" value="1"/>
</dbReference>
<proteinExistence type="predicted"/>
<sequence length="389" mass="42207">MQNRRPATTVKTPQTSRPAAGVQSSGQNRQPARPAAGTVQTPQTTRPAAGVQNRQPGRTGSNVPKTPQNVRPENRPGSIGGGAKPSEPGRPGHSGNQPPAKPGNPGRPSSPGHGARPPHSAPRPVPPRPDPHRVHPARRPPIAHRPVRFWDSGYHYFGYRISSLPTRYVRRVFWGVPYYIVDNVYYRYYGGSYYVSRPPFGVVFTPTVSLVDAICSFAFYADAYYTFSTVNENANLITEQNRIIAENNATIAAQNATIAQQNATIAAQNATIAANAAGASSLNSHLATESSRLADRLGLVQSYASVSDSYYYDDGIFFTKNKSGEYVTIVPPAGALITELPDDYRIVTLGGDEYYAVDDTVYRTTVIDGSVYFEVLGQMTGELAAQYEV</sequence>
<reference evidence="2" key="2">
    <citation type="journal article" date="2021" name="PeerJ">
        <title>Extensive microbial diversity within the chicken gut microbiome revealed by metagenomics and culture.</title>
        <authorList>
            <person name="Gilroy R."/>
            <person name="Ravi A."/>
            <person name="Getino M."/>
            <person name="Pursley I."/>
            <person name="Horton D.L."/>
            <person name="Alikhan N.F."/>
            <person name="Baker D."/>
            <person name="Gharbi K."/>
            <person name="Hall N."/>
            <person name="Watson M."/>
            <person name="Adriaenssens E.M."/>
            <person name="Foster-Nyarko E."/>
            <person name="Jarju S."/>
            <person name="Secka A."/>
            <person name="Antonio M."/>
            <person name="Oren A."/>
            <person name="Chaudhuri R.R."/>
            <person name="La Ragione R."/>
            <person name="Hildebrand F."/>
            <person name="Pallen M.J."/>
        </authorList>
    </citation>
    <scope>NUCLEOTIDE SEQUENCE</scope>
    <source>
        <strain evidence="2">ChiHecec2B26-709</strain>
    </source>
</reference>
<feature type="compositionally biased region" description="Pro residues" evidence="1">
    <location>
        <begin position="119"/>
        <end position="128"/>
    </location>
</feature>
<dbReference type="Proteomes" id="UP000886881">
    <property type="component" value="Unassembled WGS sequence"/>
</dbReference>
<protein>
    <submittedName>
        <fullName evidence="2">Uncharacterized protein</fullName>
    </submittedName>
</protein>
<evidence type="ECO:0000313" key="2">
    <source>
        <dbReference type="EMBL" id="HIT46592.1"/>
    </source>
</evidence>
<name>A0A9D1GP16_9BACT</name>
<dbReference type="InterPro" id="IPR045398">
    <property type="entry name" value="DUF6515"/>
</dbReference>
<reference evidence="2" key="1">
    <citation type="submission" date="2020-10" db="EMBL/GenBank/DDBJ databases">
        <authorList>
            <person name="Gilroy R."/>
        </authorList>
    </citation>
    <scope>NUCLEOTIDE SEQUENCE</scope>
    <source>
        <strain evidence="2">ChiHecec2B26-709</strain>
    </source>
</reference>
<organism evidence="2 3">
    <name type="scientific">Candidatus Cryptobacteroides merdipullorum</name>
    <dbReference type="NCBI Taxonomy" id="2840771"/>
    <lineage>
        <taxon>Bacteria</taxon>
        <taxon>Pseudomonadati</taxon>
        <taxon>Bacteroidota</taxon>
        <taxon>Bacteroidia</taxon>
        <taxon>Bacteroidales</taxon>
        <taxon>Candidatus Cryptobacteroides</taxon>
    </lineage>
</organism>
<feature type="compositionally biased region" description="Polar residues" evidence="1">
    <location>
        <begin position="38"/>
        <end position="71"/>
    </location>
</feature>
<evidence type="ECO:0000313" key="3">
    <source>
        <dbReference type="Proteomes" id="UP000886881"/>
    </source>
</evidence>
<evidence type="ECO:0000256" key="1">
    <source>
        <dbReference type="SAM" id="MobiDB-lite"/>
    </source>
</evidence>
<gene>
    <name evidence="2" type="ORF">IAC35_01890</name>
</gene>
<feature type="compositionally biased region" description="Polar residues" evidence="1">
    <location>
        <begin position="1"/>
        <end position="30"/>
    </location>
</feature>
<dbReference type="EMBL" id="DVLC01000036">
    <property type="protein sequence ID" value="HIT46592.1"/>
    <property type="molecule type" value="Genomic_DNA"/>
</dbReference>
<accession>A0A9D1GP16</accession>
<feature type="region of interest" description="Disordered" evidence="1">
    <location>
        <begin position="1"/>
        <end position="140"/>
    </location>
</feature>
<dbReference type="AlphaFoldDB" id="A0A9D1GP16"/>